<gene>
    <name evidence="1" type="ORF">CY35_07G080000</name>
</gene>
<name>A0ACB8HM86_9BRYO</name>
<dbReference type="Proteomes" id="UP000828922">
    <property type="component" value="Linkage Group LG07"/>
</dbReference>
<sequence>MVSPRSAATGGALGFRGGVAMRQGAQNAAGGVVVENSSSNNIPLHHPQAVARRGGGGRYMNLSRDDSSIGGGDDSEMGSEFLYTVHIPSTPDHQLMSATPSVRSMDPGIAVKAEQQFVSSTIFTGGFNSVTRGHVMEKMMEGEESNHHHPQLACARGATCSVEGCDSKAMRDERGEDMTPCDCQFKICRDCYIDALNSSGKCPGCKEEYRILEEAEQPMMMISNGTQHQNGGGTDSSTDIRALPPPPSSSSDDGTNKNLERRLSLLKAQPGGLLMSNQSSDFDHTRWLYQTKGTYGYGNAVWPKDDGYTSSGGNNNNNNNSASHLGSQPDFNDKSRRPLSRKASISPGILSPYRLLVVIRMVVLGLFLTWRIKHKNVDAVWLWGMSVVCEIWFAFSWILDQLPKLCPINRMTDLQVLKEKFEMSTPNNPSGRSDLPAVDVFVSTADPEKEPPITTANTILSILAAEYPLEKLCCYLSDDGGALLTFEALAEAANFARVWVPFCRKHDIEPRNPETYFLLRGDPTKGKTRSDFVKDRRRVKREYDEFKVRINGLPEAIRRRSEAYNSHEEIRAKRDQIETGADPSEPFSVPKATWMADGTHWPGTWTQSGKEHGRGDHASIIQVMLAPPTSEPLMGSNDEENMIDTSDIDIRLPMLVYVSREKRPGYDHNKKAGAMNALVRSSAIMSNGPFILNLDCDHYIFNSNAIREAMCFFMDRGGDRICYVQFPQRFEGVDPNDRYANHNTVFFDVNMRALDGLQGPVYVGTGCVFRRIALYGFDPPRITEYGPCWRFLCCCCLAMKKEKKHSQPEKRGSEVRAMTGAGGTSDEDDDLEAAMMPKRYGASVSFASSIAVADFQGRPLDDKGVHNGRPAGALTIPREPLDASTVAEAISVISCFYEDKTEWGQRVGWIYGSVTEDVVTGFRMHNRGWRSVYCVTKRDAFRGTAPINLTDRLHQVLRWATGSVEIFFSRNNALLASTRMKFLQRVAYLNVGIYPFTSVFLIVYCFLPALSLFTGQFIVQSLNLSFLIYLLTITVTLFMLAILEVKWSRITLEEWWRNEQFWVIGGTSAHLAAVFQGLLKVIAGINISFTLTSKSGAEDESDIYADLYVVKWSSLFIPPITIILTNIIAIAVGCSRTIYSTIPQWSKLLGGVFFSLWVLFHLYPFAKGLMGRGGRVPTIVYVWSGLLAVIISLLWVYGSPSSSNSQVSGGSRGFQFPF</sequence>
<accession>A0ACB8HM86</accession>
<reference evidence="2" key="1">
    <citation type="journal article" date="2022" name="New Phytol.">
        <title>Phylogenomic structure and speciation in an emerging model: the Sphagnum magellanicum complex (Bryophyta).</title>
        <authorList>
            <person name="Shaw A.J."/>
            <person name="Piatkowski B."/>
            <person name="Duffy A.M."/>
            <person name="Aguero B."/>
            <person name="Imwattana K."/>
            <person name="Nieto-Lugilde M."/>
            <person name="Healey A."/>
            <person name="Weston D.J."/>
            <person name="Patel M.N."/>
            <person name="Schmutz J."/>
            <person name="Grimwood J."/>
            <person name="Yavitt J.B."/>
            <person name="Hassel K."/>
            <person name="Stenoien H.K."/>
            <person name="Flatberg K.I."/>
            <person name="Bickford C.P."/>
            <person name="Hicks K.A."/>
        </authorList>
    </citation>
    <scope>NUCLEOTIDE SEQUENCE [LARGE SCALE GENOMIC DNA]</scope>
</reference>
<comment type="caution">
    <text evidence="1">The sequence shown here is derived from an EMBL/GenBank/DDBJ whole genome shotgun (WGS) entry which is preliminary data.</text>
</comment>
<dbReference type="EMBL" id="CM038913">
    <property type="protein sequence ID" value="KAH9557331.1"/>
    <property type="molecule type" value="Genomic_DNA"/>
</dbReference>
<proteinExistence type="predicted"/>
<evidence type="ECO:0000313" key="1">
    <source>
        <dbReference type="EMBL" id="KAH9557331.1"/>
    </source>
</evidence>
<protein>
    <submittedName>
        <fullName evidence="1">Uncharacterized protein</fullName>
    </submittedName>
</protein>
<evidence type="ECO:0000313" key="2">
    <source>
        <dbReference type="Proteomes" id="UP000828922"/>
    </source>
</evidence>
<keyword evidence="2" id="KW-1185">Reference proteome</keyword>
<organism evidence="1 2">
    <name type="scientific">Sphagnum magellanicum</name>
    <dbReference type="NCBI Taxonomy" id="128215"/>
    <lineage>
        <taxon>Eukaryota</taxon>
        <taxon>Viridiplantae</taxon>
        <taxon>Streptophyta</taxon>
        <taxon>Embryophyta</taxon>
        <taxon>Bryophyta</taxon>
        <taxon>Sphagnophytina</taxon>
        <taxon>Sphagnopsida</taxon>
        <taxon>Sphagnales</taxon>
        <taxon>Sphagnaceae</taxon>
        <taxon>Sphagnum</taxon>
    </lineage>
</organism>